<dbReference type="EMBL" id="JBHTEY010000004">
    <property type="protein sequence ID" value="MFC7615192.1"/>
    <property type="molecule type" value="Genomic_DNA"/>
</dbReference>
<dbReference type="InterPro" id="IPR001242">
    <property type="entry name" value="Condensation_dom"/>
</dbReference>
<sequence>MSGAQSAGTTGSDRLALLRRRLAARGLAAADQAITPRDPGAPVPLTAAQRRMWFLQRFQPHSAANNICVGIRLTGDLDATRLHRALRDTVARHEILRTTYATGPDGNPVQVVRADRDVPVSLMDFSRFPEREREAMVDDLALGVGARAFDLAADPPLWLSLVRMGPREHVLLLVAHHIAWDDSSWLPLLREVADRYSAEREPAALELSYGDYAVWENSAATRTPTPWTTGAAS</sequence>
<accession>A0ABW2TN37</accession>
<dbReference type="Proteomes" id="UP001596512">
    <property type="component" value="Unassembled WGS sequence"/>
</dbReference>
<dbReference type="PANTHER" id="PTHR45527:SF1">
    <property type="entry name" value="FATTY ACID SYNTHASE"/>
    <property type="match status" value="1"/>
</dbReference>
<feature type="domain" description="Condensation" evidence="1">
    <location>
        <begin position="43"/>
        <end position="220"/>
    </location>
</feature>
<evidence type="ECO:0000313" key="2">
    <source>
        <dbReference type="EMBL" id="MFC7615192.1"/>
    </source>
</evidence>
<keyword evidence="3" id="KW-1185">Reference proteome</keyword>
<proteinExistence type="predicted"/>
<dbReference type="PANTHER" id="PTHR45527">
    <property type="entry name" value="NONRIBOSOMAL PEPTIDE SYNTHETASE"/>
    <property type="match status" value="1"/>
</dbReference>
<evidence type="ECO:0000259" key="1">
    <source>
        <dbReference type="Pfam" id="PF00668"/>
    </source>
</evidence>
<protein>
    <submittedName>
        <fullName evidence="2">Condensation domain-containing protein</fullName>
    </submittedName>
</protein>
<organism evidence="2 3">
    <name type="scientific">Actinokineospora soli</name>
    <dbReference type="NCBI Taxonomy" id="1048753"/>
    <lineage>
        <taxon>Bacteria</taxon>
        <taxon>Bacillati</taxon>
        <taxon>Actinomycetota</taxon>
        <taxon>Actinomycetes</taxon>
        <taxon>Pseudonocardiales</taxon>
        <taxon>Pseudonocardiaceae</taxon>
        <taxon>Actinokineospora</taxon>
    </lineage>
</organism>
<reference evidence="3" key="1">
    <citation type="journal article" date="2019" name="Int. J. Syst. Evol. Microbiol.">
        <title>The Global Catalogue of Microorganisms (GCM) 10K type strain sequencing project: providing services to taxonomists for standard genome sequencing and annotation.</title>
        <authorList>
            <consortium name="The Broad Institute Genomics Platform"/>
            <consortium name="The Broad Institute Genome Sequencing Center for Infectious Disease"/>
            <person name="Wu L."/>
            <person name="Ma J."/>
        </authorList>
    </citation>
    <scope>NUCLEOTIDE SEQUENCE [LARGE SCALE GENOMIC DNA]</scope>
    <source>
        <strain evidence="3">JCM 17695</strain>
    </source>
</reference>
<comment type="caution">
    <text evidence="2">The sequence shown here is derived from an EMBL/GenBank/DDBJ whole genome shotgun (WGS) entry which is preliminary data.</text>
</comment>
<dbReference type="Pfam" id="PF00668">
    <property type="entry name" value="Condensation"/>
    <property type="match status" value="1"/>
</dbReference>
<dbReference type="Gene3D" id="3.30.559.10">
    <property type="entry name" value="Chloramphenicol acetyltransferase-like domain"/>
    <property type="match status" value="1"/>
</dbReference>
<name>A0ABW2TN37_9PSEU</name>
<dbReference type="InterPro" id="IPR023213">
    <property type="entry name" value="CAT-like_dom_sf"/>
</dbReference>
<evidence type="ECO:0000313" key="3">
    <source>
        <dbReference type="Proteomes" id="UP001596512"/>
    </source>
</evidence>
<gene>
    <name evidence="2" type="ORF">ACFQV2_18425</name>
</gene>
<dbReference type="SUPFAM" id="SSF52777">
    <property type="entry name" value="CoA-dependent acyltransferases"/>
    <property type="match status" value="1"/>
</dbReference>